<dbReference type="AlphaFoldDB" id="A0A9P6UE90"/>
<accession>A0A9P6UE90</accession>
<sequence length="191" mass="22631">MTSILDLPEEIHLLIAEHLNARAIYACIRTCRSFYCSFIPRLWCDLSIKRYKRESMDADLVRAKVHLIEAINYSSTLTDHYYTIVYPRLHTLRLGTFYADEKEPTYLQTKPPKKVEFVRHHPTIRKLICHHKDTLPREFWEVIESYWTDFESLEMSGMVKAEAVDPFWTVCDKLQTLYFSDLNLPESLPIL</sequence>
<proteinExistence type="predicted"/>
<dbReference type="Proteomes" id="UP000823405">
    <property type="component" value="Unassembled WGS sequence"/>
</dbReference>
<evidence type="ECO:0000259" key="1">
    <source>
        <dbReference type="Pfam" id="PF12937"/>
    </source>
</evidence>
<dbReference type="InterPro" id="IPR036047">
    <property type="entry name" value="F-box-like_dom_sf"/>
</dbReference>
<dbReference type="CDD" id="cd09917">
    <property type="entry name" value="F-box_SF"/>
    <property type="match status" value="1"/>
</dbReference>
<comment type="caution">
    <text evidence="2">The sequence shown here is derived from an EMBL/GenBank/DDBJ whole genome shotgun (WGS) entry which is preliminary data.</text>
</comment>
<organism evidence="2 3">
    <name type="scientific">Linnemannia gamsii</name>
    <dbReference type="NCBI Taxonomy" id="64522"/>
    <lineage>
        <taxon>Eukaryota</taxon>
        <taxon>Fungi</taxon>
        <taxon>Fungi incertae sedis</taxon>
        <taxon>Mucoromycota</taxon>
        <taxon>Mortierellomycotina</taxon>
        <taxon>Mortierellomycetes</taxon>
        <taxon>Mortierellales</taxon>
        <taxon>Mortierellaceae</taxon>
        <taxon>Linnemannia</taxon>
    </lineage>
</organism>
<keyword evidence="3" id="KW-1185">Reference proteome</keyword>
<dbReference type="InterPro" id="IPR032675">
    <property type="entry name" value="LRR_dom_sf"/>
</dbReference>
<dbReference type="EMBL" id="JAAAIN010004408">
    <property type="protein sequence ID" value="KAG0281367.1"/>
    <property type="molecule type" value="Genomic_DNA"/>
</dbReference>
<feature type="non-terminal residue" evidence="2">
    <location>
        <position position="191"/>
    </location>
</feature>
<protein>
    <recommendedName>
        <fullName evidence="1">F-box domain-containing protein</fullName>
    </recommendedName>
</protein>
<dbReference type="OrthoDB" id="2354556at2759"/>
<dbReference type="Pfam" id="PF12937">
    <property type="entry name" value="F-box-like"/>
    <property type="match status" value="1"/>
</dbReference>
<dbReference type="Gene3D" id="3.80.10.10">
    <property type="entry name" value="Ribonuclease Inhibitor"/>
    <property type="match status" value="1"/>
</dbReference>
<dbReference type="InterPro" id="IPR001810">
    <property type="entry name" value="F-box_dom"/>
</dbReference>
<feature type="domain" description="F-box" evidence="1">
    <location>
        <begin position="4"/>
        <end position="48"/>
    </location>
</feature>
<gene>
    <name evidence="2" type="ORF">BGZ97_009277</name>
</gene>
<evidence type="ECO:0000313" key="2">
    <source>
        <dbReference type="EMBL" id="KAG0281367.1"/>
    </source>
</evidence>
<evidence type="ECO:0000313" key="3">
    <source>
        <dbReference type="Proteomes" id="UP000823405"/>
    </source>
</evidence>
<name>A0A9P6UE90_9FUNG</name>
<reference evidence="2" key="1">
    <citation type="journal article" date="2020" name="Fungal Divers.">
        <title>Resolving the Mortierellaceae phylogeny through synthesis of multi-gene phylogenetics and phylogenomics.</title>
        <authorList>
            <person name="Vandepol N."/>
            <person name="Liber J."/>
            <person name="Desiro A."/>
            <person name="Na H."/>
            <person name="Kennedy M."/>
            <person name="Barry K."/>
            <person name="Grigoriev I.V."/>
            <person name="Miller A.N."/>
            <person name="O'Donnell K."/>
            <person name="Stajich J.E."/>
            <person name="Bonito G."/>
        </authorList>
    </citation>
    <scope>NUCLEOTIDE SEQUENCE</scope>
    <source>
        <strain evidence="2">NVP60</strain>
    </source>
</reference>
<dbReference type="SUPFAM" id="SSF81383">
    <property type="entry name" value="F-box domain"/>
    <property type="match status" value="1"/>
</dbReference>